<dbReference type="GO" id="GO:0031460">
    <property type="term" value="P:glycine betaine transport"/>
    <property type="evidence" value="ECO:0007669"/>
    <property type="project" value="TreeGrafter"/>
</dbReference>
<feature type="region of interest" description="Disordered" evidence="8">
    <location>
        <begin position="117"/>
        <end position="138"/>
    </location>
</feature>
<keyword evidence="3" id="KW-1003">Cell membrane</keyword>
<keyword evidence="5 9" id="KW-1133">Transmembrane helix</keyword>
<dbReference type="HOGENOM" id="CLU_133067_0_3_11"/>
<feature type="transmembrane region" description="Helical" evidence="9">
    <location>
        <begin position="27"/>
        <end position="48"/>
    </location>
</feature>
<keyword evidence="11" id="KW-1185">Reference proteome</keyword>
<evidence type="ECO:0000256" key="8">
    <source>
        <dbReference type="SAM" id="MobiDB-lite"/>
    </source>
</evidence>
<keyword evidence="2" id="KW-0813">Transport</keyword>
<keyword evidence="6 9" id="KW-0472">Membrane</keyword>
<dbReference type="GO" id="GO:0015220">
    <property type="term" value="F:choline transmembrane transporter activity"/>
    <property type="evidence" value="ECO:0007669"/>
    <property type="project" value="TreeGrafter"/>
</dbReference>
<dbReference type="Pfam" id="PF00893">
    <property type="entry name" value="Multi_Drug_Res"/>
    <property type="match status" value="1"/>
</dbReference>
<evidence type="ECO:0000256" key="1">
    <source>
        <dbReference type="ARBA" id="ARBA00004651"/>
    </source>
</evidence>
<evidence type="ECO:0000256" key="9">
    <source>
        <dbReference type="SAM" id="Phobius"/>
    </source>
</evidence>
<dbReference type="GO" id="GO:0015297">
    <property type="term" value="F:antiporter activity"/>
    <property type="evidence" value="ECO:0007669"/>
    <property type="project" value="TreeGrafter"/>
</dbReference>
<evidence type="ECO:0000256" key="6">
    <source>
        <dbReference type="ARBA" id="ARBA00023136"/>
    </source>
</evidence>
<name>A0A022KXC4_9MICO</name>
<evidence type="ECO:0000256" key="7">
    <source>
        <dbReference type="RuleBase" id="RU003942"/>
    </source>
</evidence>
<comment type="similarity">
    <text evidence="7">Belongs to the drug/metabolite transporter (DMT) superfamily. Small multidrug resistance (SMR) (TC 2.A.7.1) family.</text>
</comment>
<organism evidence="10 11">
    <name type="scientific">Brachybacterium muris UCD-AY4</name>
    <dbReference type="NCBI Taxonomy" id="1249481"/>
    <lineage>
        <taxon>Bacteria</taxon>
        <taxon>Bacillati</taxon>
        <taxon>Actinomycetota</taxon>
        <taxon>Actinomycetes</taxon>
        <taxon>Micrococcales</taxon>
        <taxon>Dermabacteraceae</taxon>
        <taxon>Brachybacterium</taxon>
    </lineage>
</organism>
<comment type="subcellular location">
    <subcellularLocation>
        <location evidence="1 7">Cell membrane</location>
        <topology evidence="1 7">Multi-pass membrane protein</topology>
    </subcellularLocation>
</comment>
<dbReference type="InterPro" id="IPR045324">
    <property type="entry name" value="Small_multidrug_res"/>
</dbReference>
<dbReference type="SUPFAM" id="SSF103481">
    <property type="entry name" value="Multidrug resistance efflux transporter EmrE"/>
    <property type="match status" value="1"/>
</dbReference>
<sequence length="138" mass="13679">MTWLLLAGAIVVEMAATLSLKGALTNPWLYVVVVAGYAGAFGLLALVLRRGMGLAVAYGIWGALGVVAAAVLSWLIFDEQLNAVMGAGIALVVAGVLAIEFGAQQARRAAAASTATTAAASAPAASGPPTPATGEGTR</sequence>
<evidence type="ECO:0000256" key="4">
    <source>
        <dbReference type="ARBA" id="ARBA00022692"/>
    </source>
</evidence>
<gene>
    <name evidence="10" type="ORF">D641_0110235</name>
</gene>
<evidence type="ECO:0000256" key="2">
    <source>
        <dbReference type="ARBA" id="ARBA00022448"/>
    </source>
</evidence>
<dbReference type="InterPro" id="IPR037185">
    <property type="entry name" value="EmrE-like"/>
</dbReference>
<dbReference type="EMBL" id="AORC01000011">
    <property type="protein sequence ID" value="EYT49001.1"/>
    <property type="molecule type" value="Genomic_DNA"/>
</dbReference>
<comment type="caution">
    <text evidence="10">The sequence shown here is derived from an EMBL/GenBank/DDBJ whole genome shotgun (WGS) entry which is preliminary data.</text>
</comment>
<feature type="transmembrane region" description="Helical" evidence="9">
    <location>
        <begin position="55"/>
        <end position="77"/>
    </location>
</feature>
<dbReference type="InterPro" id="IPR000390">
    <property type="entry name" value="Small_drug/metabolite_transptr"/>
</dbReference>
<accession>A0A022KXC4</accession>
<dbReference type="Proteomes" id="UP000019754">
    <property type="component" value="Unassembled WGS sequence"/>
</dbReference>
<keyword evidence="4 7" id="KW-0812">Transmembrane</keyword>
<proteinExistence type="inferred from homology"/>
<dbReference type="Gene3D" id="1.10.3730.20">
    <property type="match status" value="1"/>
</dbReference>
<dbReference type="PANTHER" id="PTHR30561:SF1">
    <property type="entry name" value="MULTIDRUG TRANSPORTER EMRE"/>
    <property type="match status" value="1"/>
</dbReference>
<dbReference type="STRING" id="1249481.D641_0110235"/>
<dbReference type="PANTHER" id="PTHR30561">
    <property type="entry name" value="SMR FAMILY PROTON-DEPENDENT DRUG EFFLUX TRANSPORTER SUGE"/>
    <property type="match status" value="1"/>
</dbReference>
<dbReference type="GO" id="GO:0005886">
    <property type="term" value="C:plasma membrane"/>
    <property type="evidence" value="ECO:0007669"/>
    <property type="project" value="UniProtKB-SubCell"/>
</dbReference>
<evidence type="ECO:0000256" key="3">
    <source>
        <dbReference type="ARBA" id="ARBA00022475"/>
    </source>
</evidence>
<dbReference type="GO" id="GO:0015199">
    <property type="term" value="F:amino-acid betaine transmembrane transporter activity"/>
    <property type="evidence" value="ECO:0007669"/>
    <property type="project" value="TreeGrafter"/>
</dbReference>
<protein>
    <submittedName>
        <fullName evidence="10">Cation transporter</fullName>
    </submittedName>
</protein>
<evidence type="ECO:0000313" key="10">
    <source>
        <dbReference type="EMBL" id="EYT49001.1"/>
    </source>
</evidence>
<evidence type="ECO:0000313" key="11">
    <source>
        <dbReference type="Proteomes" id="UP000019754"/>
    </source>
</evidence>
<evidence type="ECO:0000256" key="5">
    <source>
        <dbReference type="ARBA" id="ARBA00022989"/>
    </source>
</evidence>
<feature type="transmembrane region" description="Helical" evidence="9">
    <location>
        <begin position="83"/>
        <end position="103"/>
    </location>
</feature>
<reference evidence="10 11" key="1">
    <citation type="journal article" date="2013" name="Genome Announc.">
        <title>Draft genome sequence of an Actinobacterium, Brachybacterium muris strain UCD-AY4.</title>
        <authorList>
            <person name="Lo J.R."/>
            <person name="Lang J.M."/>
            <person name="Darling A.E."/>
            <person name="Eisen J.A."/>
            <person name="Coil D.A."/>
        </authorList>
    </citation>
    <scope>NUCLEOTIDE SEQUENCE [LARGE SCALE GENOMIC DNA]</scope>
    <source>
        <strain evidence="10 11">UCD-AY4</strain>
    </source>
</reference>
<dbReference type="AlphaFoldDB" id="A0A022KXC4"/>